<accession>A0A3B6V8B2</accession>
<dbReference type="AlphaFoldDB" id="A0A3B6V8B2"/>
<keyword evidence="3" id="KW-1185">Reference proteome</keyword>
<keyword evidence="1" id="KW-0812">Transmembrane</keyword>
<reference evidence="2 3" key="1">
    <citation type="journal article" date="2009" name="PLoS ONE">
        <title>Genome sequence of the pathogenic intestinal spirochete Brachyspira hyodysenteriae reveals adaptations to its lifestyle in the porcine large intestine.</title>
        <authorList>
            <person name="Bellgard M.I."/>
            <person name="Wanchanthuek P."/>
            <person name="La T."/>
            <person name="Ryan K."/>
            <person name="Moolhuijzen P."/>
            <person name="Albertyn Z."/>
            <person name="Shaban B."/>
            <person name="Motro Y."/>
            <person name="Dunn D.S."/>
            <person name="Schibeci D."/>
            <person name="Hunter A."/>
            <person name="Barrero R."/>
            <person name="Phillips N.D."/>
            <person name="Hampson D.J."/>
        </authorList>
    </citation>
    <scope>NUCLEOTIDE SEQUENCE [LARGE SCALE GENOMIC DNA]</scope>
    <source>
        <strain evidence="3">ATCC 49526 / WA1</strain>
    </source>
</reference>
<organism evidence="2 3">
    <name type="scientific">Brachyspira hyodysenteriae (strain ATCC 49526 / WA1)</name>
    <dbReference type="NCBI Taxonomy" id="565034"/>
    <lineage>
        <taxon>Bacteria</taxon>
        <taxon>Pseudomonadati</taxon>
        <taxon>Spirochaetota</taxon>
        <taxon>Spirochaetia</taxon>
        <taxon>Brachyspirales</taxon>
        <taxon>Brachyspiraceae</taxon>
        <taxon>Brachyspira</taxon>
    </lineage>
</organism>
<evidence type="ECO:0000256" key="1">
    <source>
        <dbReference type="SAM" id="Phobius"/>
    </source>
</evidence>
<evidence type="ECO:0000313" key="2">
    <source>
        <dbReference type="EMBL" id="ACN82525.1"/>
    </source>
</evidence>
<feature type="transmembrane region" description="Helical" evidence="1">
    <location>
        <begin position="20"/>
        <end position="37"/>
    </location>
</feature>
<keyword evidence="1" id="KW-1133">Transmembrane helix</keyword>
<protein>
    <submittedName>
        <fullName evidence="2">Uncharacterized protein</fullName>
    </submittedName>
</protein>
<dbReference type="KEGG" id="bhy:BHWA1_00022"/>
<gene>
    <name evidence="2" type="ordered locus">BHWA1_00022</name>
</gene>
<keyword evidence="1" id="KW-0472">Membrane</keyword>
<name>A0A3B6V8B2_BRAHW</name>
<evidence type="ECO:0000313" key="3">
    <source>
        <dbReference type="Proteomes" id="UP000001803"/>
    </source>
</evidence>
<dbReference type="Proteomes" id="UP000001803">
    <property type="component" value="Chromosome"/>
</dbReference>
<dbReference type="STRING" id="565034.BHWA1_00022"/>
<dbReference type="EMBL" id="CP001357">
    <property type="protein sequence ID" value="ACN82525.1"/>
    <property type="molecule type" value="Genomic_DNA"/>
</dbReference>
<proteinExistence type="predicted"/>
<sequence length="67" mass="8014">MLIIGVGEHSNNKNIKIVSVWQIYLLYFFGEQFLLIIKAKYKNCERMANLFAILFWRTIFINNSKKK</sequence>